<name>F2EF41_HORVV</name>
<dbReference type="eggNOG" id="ENOG502R65Z">
    <property type="taxonomic scope" value="Eukaryota"/>
</dbReference>
<dbReference type="OMA" id="ECCERLT"/>
<feature type="signal peptide" evidence="1">
    <location>
        <begin position="1"/>
        <end position="31"/>
    </location>
</feature>
<dbReference type="Proteomes" id="UP000011116">
    <property type="component" value="Chromosome 1H"/>
</dbReference>
<reference evidence="4" key="2">
    <citation type="journal article" date="2012" name="Nature">
        <title>A physical, genetic and functional sequence assembly of the barley genome.</title>
        <authorList>
            <consortium name="The International Barley Genome Sequencing Consortium"/>
            <person name="Mayer K.F."/>
            <person name="Waugh R."/>
            <person name="Brown J.W."/>
            <person name="Schulman A."/>
            <person name="Langridge P."/>
            <person name="Platzer M."/>
            <person name="Fincher G.B."/>
            <person name="Muehlbauer G.J."/>
            <person name="Sato K."/>
            <person name="Close T.J."/>
            <person name="Wise R.P."/>
            <person name="Stein N."/>
        </authorList>
    </citation>
    <scope>NUCLEOTIDE SEQUENCE [LARGE SCALE GENOMIC DNA]</scope>
    <source>
        <strain evidence="4">cv. Morex</strain>
    </source>
</reference>
<proteinExistence type="evidence at transcript level"/>
<dbReference type="Gramene" id="HORVU.MOREX.r3.1HG0090540.1">
    <property type="protein sequence ID" value="HORVU.MOREX.r3.1HG0090540.1.CDS1"/>
    <property type="gene ID" value="HORVU.MOREX.r3.1HG0090540"/>
</dbReference>
<feature type="chain" id="PRO_5015090945" evidence="1">
    <location>
        <begin position="32"/>
        <end position="63"/>
    </location>
</feature>
<dbReference type="AlphaFoldDB" id="F2EF41"/>
<dbReference type="PaxDb" id="4513-MLOC_58456.1"/>
<protein>
    <submittedName>
        <fullName evidence="2">Predicted protein</fullName>
    </submittedName>
</protein>
<accession>F2EF41</accession>
<keyword evidence="4" id="KW-1185">Reference proteome</keyword>
<dbReference type="FunCoup" id="F2EF41">
    <property type="interactions" value="758"/>
</dbReference>
<dbReference type="Gramene" id="HORVU.MOREX.r2.1HG0074490.1">
    <property type="protein sequence ID" value="HORVU.MOREX.r2.1HG0074490.1.CDS.1"/>
    <property type="gene ID" value="HORVU.MOREX.r2.1HG0074490"/>
</dbReference>
<dbReference type="EMBL" id="AK374767">
    <property type="protein sequence ID" value="BAK05963.1"/>
    <property type="molecule type" value="mRNA"/>
</dbReference>
<reference evidence="3" key="4">
    <citation type="submission" date="2022-01" db="UniProtKB">
        <authorList>
            <consortium name="EnsemblPlants"/>
        </authorList>
    </citation>
    <scope>IDENTIFICATION</scope>
    <source>
        <strain evidence="3">subsp. vulgare</strain>
    </source>
</reference>
<evidence type="ECO:0000313" key="3">
    <source>
        <dbReference type="EnsemblPlants" id="HORVU.MOREX.r3.1HG0090540.1.CDS1"/>
    </source>
</evidence>
<evidence type="ECO:0000313" key="2">
    <source>
        <dbReference type="EMBL" id="BAK05963.1"/>
    </source>
</evidence>
<reference evidence="2" key="1">
    <citation type="journal article" date="2011" name="Plant Physiol.">
        <title>Comprehensive sequence analysis of 24,783 barley full-length cDNAs derived from 12 clone libraries.</title>
        <authorList>
            <person name="Matsumoto T."/>
            <person name="Tanaka T."/>
            <person name="Sakai H."/>
            <person name="Amano N."/>
            <person name="Kanamori H."/>
            <person name="Kurita K."/>
            <person name="Kikuta A."/>
            <person name="Kamiya K."/>
            <person name="Yamamoto M."/>
            <person name="Ikawa H."/>
            <person name="Fujii N."/>
            <person name="Hori K."/>
            <person name="Itoh T."/>
            <person name="Sato K."/>
        </authorList>
    </citation>
    <scope>NUCLEOTIDE SEQUENCE</scope>
    <source>
        <tissue evidence="2">Flower</tissue>
    </source>
</reference>
<organism evidence="2">
    <name type="scientific">Hordeum vulgare subsp. vulgare</name>
    <name type="common">Domesticated barley</name>
    <dbReference type="NCBI Taxonomy" id="112509"/>
    <lineage>
        <taxon>Eukaryota</taxon>
        <taxon>Viridiplantae</taxon>
        <taxon>Streptophyta</taxon>
        <taxon>Embryophyta</taxon>
        <taxon>Tracheophyta</taxon>
        <taxon>Spermatophyta</taxon>
        <taxon>Magnoliopsida</taxon>
        <taxon>Liliopsida</taxon>
        <taxon>Poales</taxon>
        <taxon>Poaceae</taxon>
        <taxon>BOP clade</taxon>
        <taxon>Pooideae</taxon>
        <taxon>Triticodae</taxon>
        <taxon>Triticeae</taxon>
        <taxon>Hordeinae</taxon>
        <taxon>Hordeum</taxon>
    </lineage>
</organism>
<evidence type="ECO:0000313" key="4">
    <source>
        <dbReference type="Proteomes" id="UP000011116"/>
    </source>
</evidence>
<dbReference type="EnsemblPlants" id="HORVU.MOREX.r3.1HG0090540.1">
    <property type="protein sequence ID" value="HORVU.MOREX.r3.1HG0090540.1.CDS1"/>
    <property type="gene ID" value="HORVU.MOREX.r3.1HG0090540"/>
</dbReference>
<sequence length="63" mass="6650">MAMGHLRGFLVFILVQVCLLLMMAASAKVQGRTVAGVPACCSYRPECCERLTAEAPLAAAVIP</sequence>
<reference evidence="3" key="3">
    <citation type="submission" date="2020-10" db="EMBL/GenBank/DDBJ databases">
        <authorList>
            <person name="Scholz U."/>
            <person name="Mascher M."/>
            <person name="Fiebig A."/>
        </authorList>
    </citation>
    <scope>NUCLEOTIDE SEQUENCE [LARGE SCALE GENOMIC DNA]</scope>
    <source>
        <strain evidence="3">cv. Morex</strain>
    </source>
</reference>
<keyword evidence="1" id="KW-0732">Signal</keyword>
<evidence type="ECO:0000256" key="1">
    <source>
        <dbReference type="SAM" id="SignalP"/>
    </source>
</evidence>